<dbReference type="VEuPathDB" id="VectorBase:BGLAX_044855"/>
<name>A0A2C9L513_BIOGL</name>
<dbReference type="KEGG" id="bgt:106066008"/>
<dbReference type="VEuPathDB" id="VectorBase:BGLB027161"/>
<accession>A0A2C9L513</accession>
<reference evidence="1" key="1">
    <citation type="submission" date="2020-05" db="UniProtKB">
        <authorList>
            <consortium name="EnsemblMetazoa"/>
        </authorList>
    </citation>
    <scope>IDENTIFICATION</scope>
    <source>
        <strain evidence="1">BB02</strain>
    </source>
</reference>
<proteinExistence type="predicted"/>
<protein>
    <submittedName>
        <fullName evidence="1">Uncharacterized protein</fullName>
    </submittedName>
</protein>
<dbReference type="RefSeq" id="XP_013080417.2">
    <property type="nucleotide sequence ID" value="XM_013224963.2"/>
</dbReference>
<dbReference type="OrthoDB" id="6082555at2759"/>
<evidence type="ECO:0000313" key="2">
    <source>
        <dbReference type="Proteomes" id="UP000076420"/>
    </source>
</evidence>
<evidence type="ECO:0000313" key="1">
    <source>
        <dbReference type="EnsemblMetazoa" id="BGLB027161-PA"/>
    </source>
</evidence>
<sequence length="163" mass="18947">MSFTPRGSDGRKSGIFDPRFPPMDDCCVFNDRRCASIPFLLQVEDPPWYCCPPKCPPFRKPLIKRAEYTNLLSYDNQYEYLAPHLEDVVLPSMAFWFYCDHVPDLHDTGVKYSRILTRESERPLHTWPPLAANVCPPPRECEPCGPGPWANPALRRFFYMDCQ</sequence>
<dbReference type="AlphaFoldDB" id="A0A2C9L513"/>
<gene>
    <name evidence="1" type="primary">106066008</name>
</gene>
<organism evidence="1 2">
    <name type="scientific">Biomphalaria glabrata</name>
    <name type="common">Bloodfluke planorb</name>
    <name type="synonym">Freshwater snail</name>
    <dbReference type="NCBI Taxonomy" id="6526"/>
    <lineage>
        <taxon>Eukaryota</taxon>
        <taxon>Metazoa</taxon>
        <taxon>Spiralia</taxon>
        <taxon>Lophotrochozoa</taxon>
        <taxon>Mollusca</taxon>
        <taxon>Gastropoda</taxon>
        <taxon>Heterobranchia</taxon>
        <taxon>Euthyneura</taxon>
        <taxon>Panpulmonata</taxon>
        <taxon>Hygrophila</taxon>
        <taxon>Lymnaeoidea</taxon>
        <taxon>Planorbidae</taxon>
        <taxon>Biomphalaria</taxon>
    </lineage>
</organism>
<dbReference type="Proteomes" id="UP000076420">
    <property type="component" value="Unassembled WGS sequence"/>
</dbReference>
<dbReference type="EnsemblMetazoa" id="BGLB027161-RA">
    <property type="protein sequence ID" value="BGLB027161-PA"/>
    <property type="gene ID" value="BGLB027161"/>
</dbReference>